<dbReference type="InterPro" id="IPR003594">
    <property type="entry name" value="HATPase_dom"/>
</dbReference>
<dbReference type="Gene3D" id="3.30.450.20">
    <property type="entry name" value="PAS domain"/>
    <property type="match status" value="1"/>
</dbReference>
<dbReference type="CDD" id="cd10322">
    <property type="entry name" value="SLC5sbd"/>
    <property type="match status" value="1"/>
</dbReference>
<dbReference type="SUPFAM" id="SSF55874">
    <property type="entry name" value="ATPase domain of HSP90 chaperone/DNA topoisomerase II/histidine kinase"/>
    <property type="match status" value="1"/>
</dbReference>
<evidence type="ECO:0000256" key="1">
    <source>
        <dbReference type="ARBA" id="ARBA00000085"/>
    </source>
</evidence>
<feature type="transmembrane region" description="Helical" evidence="13">
    <location>
        <begin position="6"/>
        <end position="24"/>
    </location>
</feature>
<dbReference type="HOGENOM" id="CLU_000445_22_0_6"/>
<dbReference type="EMBL" id="CP003746">
    <property type="protein sequence ID" value="AFU97548.1"/>
    <property type="molecule type" value="Genomic_DNA"/>
</dbReference>
<dbReference type="InterPro" id="IPR036890">
    <property type="entry name" value="HATPase_C_sf"/>
</dbReference>
<feature type="transmembrane region" description="Helical" evidence="13">
    <location>
        <begin position="67"/>
        <end position="84"/>
    </location>
</feature>
<evidence type="ECO:0000256" key="10">
    <source>
        <dbReference type="ARBA" id="ARBA00023136"/>
    </source>
</evidence>
<keyword evidence="10 13" id="KW-0472">Membrane</keyword>
<dbReference type="eggNOG" id="COG0784">
    <property type="taxonomic scope" value="Bacteria"/>
</dbReference>
<evidence type="ECO:0000256" key="3">
    <source>
        <dbReference type="ARBA" id="ARBA00006434"/>
    </source>
</evidence>
<keyword evidence="12" id="KW-0175">Coiled coil</keyword>
<dbReference type="Pfam" id="PF12860">
    <property type="entry name" value="PAS_7"/>
    <property type="match status" value="1"/>
</dbReference>
<dbReference type="PANTHER" id="PTHR43047">
    <property type="entry name" value="TWO-COMPONENT HISTIDINE PROTEIN KINASE"/>
    <property type="match status" value="1"/>
</dbReference>
<dbReference type="InterPro" id="IPR035965">
    <property type="entry name" value="PAS-like_dom_sf"/>
</dbReference>
<dbReference type="CDD" id="cd00156">
    <property type="entry name" value="REC"/>
    <property type="match status" value="1"/>
</dbReference>
<feature type="transmembrane region" description="Helical" evidence="13">
    <location>
        <begin position="113"/>
        <end position="136"/>
    </location>
</feature>
<evidence type="ECO:0000256" key="9">
    <source>
        <dbReference type="ARBA" id="ARBA00022989"/>
    </source>
</evidence>
<dbReference type="GO" id="GO:0000155">
    <property type="term" value="F:phosphorelay sensor kinase activity"/>
    <property type="evidence" value="ECO:0007669"/>
    <property type="project" value="InterPro"/>
</dbReference>
<evidence type="ECO:0000256" key="6">
    <source>
        <dbReference type="ARBA" id="ARBA00022679"/>
    </source>
</evidence>
<keyword evidence="5 11" id="KW-0597">Phosphoprotein</keyword>
<dbReference type="eggNOG" id="COG0591">
    <property type="taxonomic scope" value="Bacteria"/>
</dbReference>
<dbReference type="GO" id="GO:0022857">
    <property type="term" value="F:transmembrane transporter activity"/>
    <property type="evidence" value="ECO:0007669"/>
    <property type="project" value="InterPro"/>
</dbReference>
<dbReference type="eggNOG" id="COG4191">
    <property type="taxonomic scope" value="Bacteria"/>
</dbReference>
<keyword evidence="8 16" id="KW-0418">Kinase</keyword>
<feature type="transmembrane region" description="Helical" evidence="13">
    <location>
        <begin position="236"/>
        <end position="255"/>
    </location>
</feature>
<dbReference type="PANTHER" id="PTHR43047:SF9">
    <property type="entry name" value="HISTIDINE KINASE"/>
    <property type="match status" value="1"/>
</dbReference>
<feature type="modified residue" description="4-aspartylphosphate" evidence="11">
    <location>
        <position position="1103"/>
    </location>
</feature>
<keyword evidence="17" id="KW-1185">Reference proteome</keyword>
<dbReference type="InterPro" id="IPR004358">
    <property type="entry name" value="Sig_transdc_His_kin-like_C"/>
</dbReference>
<protein>
    <recommendedName>
        <fullName evidence="4">histidine kinase</fullName>
        <ecNumber evidence="4">2.7.13.3</ecNumber>
    </recommendedName>
</protein>
<gene>
    <name evidence="16" type="ordered locus">M5M_01605</name>
</gene>
<evidence type="ECO:0000256" key="7">
    <source>
        <dbReference type="ARBA" id="ARBA00022692"/>
    </source>
</evidence>
<evidence type="ECO:0000256" key="13">
    <source>
        <dbReference type="SAM" id="Phobius"/>
    </source>
</evidence>
<evidence type="ECO:0000259" key="14">
    <source>
        <dbReference type="PROSITE" id="PS50109"/>
    </source>
</evidence>
<dbReference type="InterPro" id="IPR001734">
    <property type="entry name" value="Na/solute_symporter"/>
</dbReference>
<comment type="subcellular location">
    <subcellularLocation>
        <location evidence="2">Membrane</location>
        <topology evidence="2">Multi-pass membrane protein</topology>
    </subcellularLocation>
</comment>
<proteinExistence type="inferred from homology"/>
<dbReference type="AlphaFoldDB" id="K4KHU8"/>
<feature type="domain" description="Histidine kinase" evidence="14">
    <location>
        <begin position="813"/>
        <end position="1034"/>
    </location>
</feature>
<organism evidence="16 17">
    <name type="scientific">Simiduia agarivorans (strain DSM 21679 / JCM 13881 / BCRC 17597 / SA1)</name>
    <dbReference type="NCBI Taxonomy" id="1117647"/>
    <lineage>
        <taxon>Bacteria</taxon>
        <taxon>Pseudomonadati</taxon>
        <taxon>Pseudomonadota</taxon>
        <taxon>Gammaproteobacteria</taxon>
        <taxon>Cellvibrionales</taxon>
        <taxon>Cellvibrionaceae</taxon>
        <taxon>Simiduia</taxon>
    </lineage>
</organism>
<dbReference type="GO" id="GO:0005886">
    <property type="term" value="C:plasma membrane"/>
    <property type="evidence" value="ECO:0007669"/>
    <property type="project" value="TreeGrafter"/>
</dbReference>
<dbReference type="SMART" id="SM00387">
    <property type="entry name" value="HATPase_c"/>
    <property type="match status" value="1"/>
</dbReference>
<dbReference type="Gene3D" id="3.30.565.10">
    <property type="entry name" value="Histidine kinase-like ATPase, C-terminal domain"/>
    <property type="match status" value="1"/>
</dbReference>
<evidence type="ECO:0000313" key="17">
    <source>
        <dbReference type="Proteomes" id="UP000000466"/>
    </source>
</evidence>
<feature type="coiled-coil region" evidence="12">
    <location>
        <begin position="751"/>
        <end position="778"/>
    </location>
</feature>
<comment type="similarity">
    <text evidence="3">Belongs to the sodium:solute symporter (SSF) (TC 2.A.21) family.</text>
</comment>
<feature type="transmembrane region" description="Helical" evidence="13">
    <location>
        <begin position="407"/>
        <end position="429"/>
    </location>
</feature>
<evidence type="ECO:0000256" key="4">
    <source>
        <dbReference type="ARBA" id="ARBA00012438"/>
    </source>
</evidence>
<dbReference type="EC" id="2.7.13.3" evidence="4"/>
<feature type="transmembrane region" description="Helical" evidence="13">
    <location>
        <begin position="276"/>
        <end position="301"/>
    </location>
</feature>
<evidence type="ECO:0000259" key="15">
    <source>
        <dbReference type="PROSITE" id="PS50110"/>
    </source>
</evidence>
<feature type="transmembrane region" description="Helical" evidence="13">
    <location>
        <begin position="489"/>
        <end position="510"/>
    </location>
</feature>
<dbReference type="FunFam" id="3.30.565.10:FF:000049">
    <property type="entry name" value="Two-component sensor histidine kinase"/>
    <property type="match status" value="1"/>
</dbReference>
<evidence type="ECO:0000256" key="2">
    <source>
        <dbReference type="ARBA" id="ARBA00004141"/>
    </source>
</evidence>
<dbReference type="CDD" id="cd00082">
    <property type="entry name" value="HisKA"/>
    <property type="match status" value="1"/>
</dbReference>
<dbReference type="InterPro" id="IPR001789">
    <property type="entry name" value="Sig_transdc_resp-reg_receiver"/>
</dbReference>
<sequence>MNSQLILLLAFVYAGLLFLVAWKAERIKKLSPAIKAAMYALSLAVYCSSWTYFAAVGRAAESGWDYLPIYLGPVLLFLFGWPFLRKLSVISQRNRVTSIADFIGSRYGKHQPLAAVVTLLAVIGTLPYIALQLKAVSMAWQTVDSQLPSMTGDLQASNSLIAALIMAWFAILFGTRTLDGPHRHQGMISAIAVESLVKLFSFVLVAWLAMEVLNRYNGGLAAALTQSTSLQSPPSITPNAVTQTLLALAAIICLPRQFHLMFVEHHDRKGLRTARWLLPAYLVAFSLLVVPIALAGQSLFAGTGVNTDELVLQLPISQDRVGITALAFLGGISAATGMVIVAAITLSIMISNELVVPLWLRITHNKGFRAETLAQRLRIVRRLSIAGVLLLGWVLEQLISNDNSLPSIGLISFAAAAQFLPSLVAALYWQRGHRNGVLAGLMGGAAVWFYCLLLPTLLGVNHDWLTAGPGGIQWLAPTQLLGITWFDPLTLGVMLSLSVNIMMFVLVSQFSRFKALDIRQANAFTQLHKRFHSHQQDFDLSGIEVRQLQQVITPLMGEDRARVLWQEFEQSLGHRLLPHDKAPRFILRKVESALAAIVGAVSAHKTMELLRRQQPLQLEDLVSLVGNTSRQVQFGQELLQTTLETIPQGVSVVDQNLQLVAWNSRYEDIFNYPPRLLYVGCPISRVYEFNAARGIFAQSDADLDAAIARRLSWLKDGKAYRLERELPNQVFIEIRGIPLANGGYVTTYTDITEYHRVQSELKQARDQLEDRVAERTAELIESNQSLSRENQLRARVERELSLVHASKSRFLAAASHDMAQPINAARLFVAALEQKARKKGDEDLLKDVRHIGDALVSSEKLIESLREISRLDSGKLVPKREHVSAASLLQPLAHEFRAIAAEKKLQLRTVDTRLWLYTDPQLLRRIVQNFLSNAVNYTRRSPGRPNKLLLGCRRAGNNVWIEVWDTGPGIADNDLQRIFHEFERLPGTQHDAGKGLGLGLSIAQRMAQRLGHAIDVQSWPGHGSCFRVAVPVGEEILHAIKPVDSGSELSGVRVLCIDNEAQIRAGLLALLSQWDCQVTIAPDLGEALGQWRQPSPPDIILADYHLDAGENGLDLLQALELHWQQPLKAIIISADNTDEVCSAVRDSGFTLLNKPVQPAALKAAMRALCS</sequence>
<dbReference type="Gene3D" id="1.10.287.130">
    <property type="match status" value="1"/>
</dbReference>
<dbReference type="SMART" id="SM00448">
    <property type="entry name" value="REC"/>
    <property type="match status" value="1"/>
</dbReference>
<evidence type="ECO:0000256" key="5">
    <source>
        <dbReference type="ARBA" id="ARBA00022553"/>
    </source>
</evidence>
<feature type="transmembrane region" description="Helical" evidence="13">
    <location>
        <begin position="187"/>
        <end position="210"/>
    </location>
</feature>
<dbReference type="SMART" id="SM00388">
    <property type="entry name" value="HisKA"/>
    <property type="match status" value="1"/>
</dbReference>
<evidence type="ECO:0000256" key="12">
    <source>
        <dbReference type="SAM" id="Coils"/>
    </source>
</evidence>
<dbReference type="RefSeq" id="WP_015045721.1">
    <property type="nucleotide sequence ID" value="NC_018868.3"/>
</dbReference>
<dbReference type="PROSITE" id="PS50110">
    <property type="entry name" value="RESPONSE_REGULATORY"/>
    <property type="match status" value="1"/>
</dbReference>
<feature type="transmembrane region" description="Helical" evidence="13">
    <location>
        <begin position="436"/>
        <end position="458"/>
    </location>
</feature>
<name>K4KHU8_SIMAS</name>
<feature type="domain" description="Response regulatory" evidence="15">
    <location>
        <begin position="1053"/>
        <end position="1169"/>
    </location>
</feature>
<dbReference type="SUPFAM" id="SSF52172">
    <property type="entry name" value="CheY-like"/>
    <property type="match status" value="1"/>
</dbReference>
<dbReference type="PRINTS" id="PR00344">
    <property type="entry name" value="BCTRLSENSOR"/>
</dbReference>
<keyword evidence="7 13" id="KW-0812">Transmembrane</keyword>
<reference evidence="16 17" key="1">
    <citation type="journal article" date="2013" name="Genome Announc.">
        <title>Complete genome sequence of Simiduia agarivorans SA1(T), a marine bacterium able to degrade a variety of polysaccharides.</title>
        <authorList>
            <person name="Lin S.Y."/>
            <person name="Shieh W.Y."/>
            <person name="Chen J.S."/>
            <person name="Tang S.L."/>
        </authorList>
    </citation>
    <scope>NUCLEOTIDE SEQUENCE [LARGE SCALE GENOMIC DNA]</scope>
    <source>
        <strain evidence="17">DSM 21679 / JCM 13881 / BCRC 17597 / SA1</strain>
    </source>
</reference>
<dbReference type="STRING" id="1117647.M5M_01605"/>
<dbReference type="Pfam" id="PF00072">
    <property type="entry name" value="Response_reg"/>
    <property type="match status" value="1"/>
</dbReference>
<keyword evidence="9 13" id="KW-1133">Transmembrane helix</keyword>
<dbReference type="KEGG" id="saga:M5M_01605"/>
<feature type="transmembrane region" description="Helical" evidence="13">
    <location>
        <begin position="156"/>
        <end position="175"/>
    </location>
</feature>
<dbReference type="SUPFAM" id="SSF47384">
    <property type="entry name" value="Homodimeric domain of signal transducing histidine kinase"/>
    <property type="match status" value="1"/>
</dbReference>
<dbReference type="Pfam" id="PF02518">
    <property type="entry name" value="HATPase_c"/>
    <property type="match status" value="1"/>
</dbReference>
<dbReference type="Pfam" id="PF00512">
    <property type="entry name" value="HisKA"/>
    <property type="match status" value="1"/>
</dbReference>
<dbReference type="Gene3D" id="3.40.50.2300">
    <property type="match status" value="1"/>
</dbReference>
<dbReference type="Proteomes" id="UP000000466">
    <property type="component" value="Chromosome"/>
</dbReference>
<dbReference type="InterPro" id="IPR005467">
    <property type="entry name" value="His_kinase_dom"/>
</dbReference>
<evidence type="ECO:0000313" key="16">
    <source>
        <dbReference type="EMBL" id="AFU97548.1"/>
    </source>
</evidence>
<dbReference type="InterPro" id="IPR036097">
    <property type="entry name" value="HisK_dim/P_sf"/>
</dbReference>
<comment type="catalytic activity">
    <reaction evidence="1">
        <text>ATP + protein L-histidine = ADP + protein N-phospho-L-histidine.</text>
        <dbReference type="EC" id="2.7.13.3"/>
    </reaction>
</comment>
<dbReference type="PROSITE" id="PS50283">
    <property type="entry name" value="NA_SOLUT_SYMP_3"/>
    <property type="match status" value="1"/>
</dbReference>
<feature type="transmembrane region" description="Helical" evidence="13">
    <location>
        <begin position="379"/>
        <end position="395"/>
    </location>
</feature>
<dbReference type="InterPro" id="IPR011006">
    <property type="entry name" value="CheY-like_superfamily"/>
</dbReference>
<evidence type="ECO:0000256" key="8">
    <source>
        <dbReference type="ARBA" id="ARBA00022777"/>
    </source>
</evidence>
<dbReference type="Gene3D" id="1.20.1730.10">
    <property type="entry name" value="Sodium/glucose cotransporter"/>
    <property type="match status" value="1"/>
</dbReference>
<feature type="transmembrane region" description="Helical" evidence="13">
    <location>
        <begin position="36"/>
        <end position="55"/>
    </location>
</feature>
<evidence type="ECO:0000256" key="11">
    <source>
        <dbReference type="PROSITE-ProRule" id="PRU00169"/>
    </source>
</evidence>
<dbReference type="InterPro" id="IPR003661">
    <property type="entry name" value="HisK_dim/P_dom"/>
</dbReference>
<dbReference type="OrthoDB" id="9764438at2"/>
<dbReference type="SUPFAM" id="SSF55785">
    <property type="entry name" value="PYP-like sensor domain (PAS domain)"/>
    <property type="match status" value="1"/>
</dbReference>
<accession>K4KHU8</accession>
<dbReference type="InterPro" id="IPR038377">
    <property type="entry name" value="Na/Glc_symporter_sf"/>
</dbReference>
<dbReference type="GO" id="GO:0009927">
    <property type="term" value="F:histidine phosphotransfer kinase activity"/>
    <property type="evidence" value="ECO:0007669"/>
    <property type="project" value="TreeGrafter"/>
</dbReference>
<dbReference type="PROSITE" id="PS50109">
    <property type="entry name" value="HIS_KIN"/>
    <property type="match status" value="1"/>
</dbReference>
<dbReference type="CDD" id="cd00075">
    <property type="entry name" value="HATPase"/>
    <property type="match status" value="1"/>
</dbReference>
<keyword evidence="6" id="KW-0808">Transferase</keyword>